<evidence type="ECO:0000256" key="1">
    <source>
        <dbReference type="ARBA" id="ARBA00000632"/>
    </source>
</evidence>
<feature type="signal peptide" evidence="14">
    <location>
        <begin position="1"/>
        <end position="24"/>
    </location>
</feature>
<comment type="subcellular location">
    <subcellularLocation>
        <location evidence="2">Secreted</location>
    </subcellularLocation>
</comment>
<dbReference type="AlphaFoldDB" id="A0A286UWW0"/>
<dbReference type="EC" id="3.2.1.17" evidence="4"/>
<evidence type="ECO:0000256" key="7">
    <source>
        <dbReference type="ARBA" id="ARBA00022638"/>
    </source>
</evidence>
<evidence type="ECO:0000256" key="6">
    <source>
        <dbReference type="ARBA" id="ARBA00022529"/>
    </source>
</evidence>
<evidence type="ECO:0000256" key="10">
    <source>
        <dbReference type="ARBA" id="ARBA00023295"/>
    </source>
</evidence>
<dbReference type="GO" id="GO:0003796">
    <property type="term" value="F:lysozyme activity"/>
    <property type="evidence" value="ECO:0007669"/>
    <property type="project" value="UniProtKB-EC"/>
</dbReference>
<keyword evidence="6" id="KW-0929">Antimicrobial</keyword>
<dbReference type="FunFam" id="3.20.20.80:FF:000060">
    <property type="entry name" value="Lysozyme M1"/>
    <property type="match status" value="1"/>
</dbReference>
<keyword evidence="16" id="KW-1185">Reference proteome</keyword>
<dbReference type="PROSITE" id="PS51904">
    <property type="entry name" value="GLYCOSYL_HYDROL_F25_2"/>
    <property type="match status" value="1"/>
</dbReference>
<evidence type="ECO:0000256" key="8">
    <source>
        <dbReference type="ARBA" id="ARBA00022801"/>
    </source>
</evidence>
<keyword evidence="5" id="KW-0964">Secreted</keyword>
<evidence type="ECO:0000313" key="16">
    <source>
        <dbReference type="Proteomes" id="UP000217199"/>
    </source>
</evidence>
<dbReference type="SUPFAM" id="SSF51445">
    <property type="entry name" value="(Trans)glycosidases"/>
    <property type="match status" value="1"/>
</dbReference>
<name>A0A286UWW0_9AGAM</name>
<dbReference type="GO" id="GO:0016052">
    <property type="term" value="P:carbohydrate catabolic process"/>
    <property type="evidence" value="ECO:0007669"/>
    <property type="project" value="TreeGrafter"/>
</dbReference>
<protein>
    <recommendedName>
        <fullName evidence="12">N,O-diacetylmuramidase</fullName>
        <ecNumber evidence="4">3.2.1.17</ecNumber>
    </recommendedName>
    <alternativeName>
        <fullName evidence="13">Lysozyme CH</fullName>
    </alternativeName>
</protein>
<accession>A0A286UWW0</accession>
<dbReference type="GO" id="GO:0016998">
    <property type="term" value="P:cell wall macromolecule catabolic process"/>
    <property type="evidence" value="ECO:0007669"/>
    <property type="project" value="InterPro"/>
</dbReference>
<evidence type="ECO:0000256" key="11">
    <source>
        <dbReference type="ARBA" id="ARBA00055588"/>
    </source>
</evidence>
<evidence type="ECO:0000256" key="4">
    <source>
        <dbReference type="ARBA" id="ARBA00012732"/>
    </source>
</evidence>
<keyword evidence="10" id="KW-0326">Glycosidase</keyword>
<evidence type="ECO:0000313" key="15">
    <source>
        <dbReference type="EMBL" id="PAV24093.1"/>
    </source>
</evidence>
<dbReference type="Proteomes" id="UP000217199">
    <property type="component" value="Unassembled WGS sequence"/>
</dbReference>
<dbReference type="GO" id="GO:0005576">
    <property type="term" value="C:extracellular region"/>
    <property type="evidence" value="ECO:0007669"/>
    <property type="project" value="UniProtKB-SubCell"/>
</dbReference>
<keyword evidence="9" id="KW-1015">Disulfide bond</keyword>
<feature type="chain" id="PRO_5013944402" description="N,O-diacetylmuramidase" evidence="14">
    <location>
        <begin position="25"/>
        <end position="241"/>
    </location>
</feature>
<evidence type="ECO:0000256" key="9">
    <source>
        <dbReference type="ARBA" id="ARBA00023157"/>
    </source>
</evidence>
<reference evidence="15 16" key="1">
    <citation type="journal article" date="2017" name="Mol. Ecol.">
        <title>Comparative and population genomic landscape of Phellinus noxius: A hypervariable fungus causing root rot in trees.</title>
        <authorList>
            <person name="Chung C.L."/>
            <person name="Lee T.J."/>
            <person name="Akiba M."/>
            <person name="Lee H.H."/>
            <person name="Kuo T.H."/>
            <person name="Liu D."/>
            <person name="Ke H.M."/>
            <person name="Yokoi T."/>
            <person name="Roa M.B."/>
            <person name="Lu M.J."/>
            <person name="Chang Y.Y."/>
            <person name="Ann P.J."/>
            <person name="Tsai J.N."/>
            <person name="Chen C.Y."/>
            <person name="Tzean S.S."/>
            <person name="Ota Y."/>
            <person name="Hattori T."/>
            <person name="Sahashi N."/>
            <person name="Liou R.F."/>
            <person name="Kikuchi T."/>
            <person name="Tsai I.J."/>
        </authorList>
    </citation>
    <scope>NUCLEOTIDE SEQUENCE [LARGE SCALE GENOMIC DNA]</scope>
    <source>
        <strain evidence="15 16">FFPRI411160</strain>
    </source>
</reference>
<comment type="function">
    <text evidence="11">This enzyme has both lysozyme (acetylmuramidase) and diacetylmuramidase activities.</text>
</comment>
<dbReference type="Gene3D" id="3.20.20.80">
    <property type="entry name" value="Glycosidases"/>
    <property type="match status" value="1"/>
</dbReference>
<gene>
    <name evidence="15" type="ORF">PNOK_0116100</name>
</gene>
<dbReference type="PANTHER" id="PTHR34135">
    <property type="entry name" value="LYSOZYME"/>
    <property type="match status" value="1"/>
</dbReference>
<comment type="catalytic activity">
    <reaction evidence="1">
        <text>Hydrolysis of (1-&gt;4)-beta-linkages between N-acetylmuramic acid and N-acetyl-D-glucosamine residues in a peptidoglycan and between N-acetyl-D-glucosamine residues in chitodextrins.</text>
        <dbReference type="EC" id="3.2.1.17"/>
    </reaction>
</comment>
<evidence type="ECO:0000256" key="14">
    <source>
        <dbReference type="SAM" id="SignalP"/>
    </source>
</evidence>
<proteinExistence type="inferred from homology"/>
<dbReference type="InterPro" id="IPR002053">
    <property type="entry name" value="Glyco_hydro_25"/>
</dbReference>
<dbReference type="GO" id="GO:0009253">
    <property type="term" value="P:peptidoglycan catabolic process"/>
    <property type="evidence" value="ECO:0007669"/>
    <property type="project" value="InterPro"/>
</dbReference>
<keyword evidence="14" id="KW-0732">Signal</keyword>
<dbReference type="GO" id="GO:0042742">
    <property type="term" value="P:defense response to bacterium"/>
    <property type="evidence" value="ECO:0007669"/>
    <property type="project" value="UniProtKB-KW"/>
</dbReference>
<evidence type="ECO:0000256" key="12">
    <source>
        <dbReference type="ARBA" id="ARBA00073159"/>
    </source>
</evidence>
<evidence type="ECO:0000256" key="3">
    <source>
        <dbReference type="ARBA" id="ARBA00010646"/>
    </source>
</evidence>
<dbReference type="Pfam" id="PF01183">
    <property type="entry name" value="Glyco_hydro_25"/>
    <property type="match status" value="1"/>
</dbReference>
<dbReference type="InterPro" id="IPR017853">
    <property type="entry name" value="GH"/>
</dbReference>
<organism evidence="15 16">
    <name type="scientific">Pyrrhoderma noxium</name>
    <dbReference type="NCBI Taxonomy" id="2282107"/>
    <lineage>
        <taxon>Eukaryota</taxon>
        <taxon>Fungi</taxon>
        <taxon>Dikarya</taxon>
        <taxon>Basidiomycota</taxon>
        <taxon>Agaricomycotina</taxon>
        <taxon>Agaricomycetes</taxon>
        <taxon>Hymenochaetales</taxon>
        <taxon>Hymenochaetaceae</taxon>
        <taxon>Pyrrhoderma</taxon>
    </lineage>
</organism>
<dbReference type="OrthoDB" id="6590422at2759"/>
<evidence type="ECO:0000256" key="13">
    <source>
        <dbReference type="ARBA" id="ARBA00075474"/>
    </source>
</evidence>
<dbReference type="EMBL" id="NBII01000001">
    <property type="protein sequence ID" value="PAV24093.1"/>
    <property type="molecule type" value="Genomic_DNA"/>
</dbReference>
<dbReference type="InParanoid" id="A0A286UWW0"/>
<sequence>MSFRSFIHLLLLAVALSLAQATHALPSLLRRATLKGIDVSDFTTGVNFNSVRANGVSFVYIKATEGTTFISDLFSSQYTGATNAGLIRGAYHFAHPDRSSGATQANFFLAHGGGWSSDGITLPGTIDLENNPSGAECYGLTVQEMVSWIKDFSDTYHTKTGRFPVIYTTTSWWETCTGNSAAFADDNPLWIAHFSSAVGPLPAGWSFYTFWQNADSASPNPGDSDLFNGDSSQLARFAKGS</sequence>
<keyword evidence="7" id="KW-0081">Bacteriolytic enzyme</keyword>
<dbReference type="InterPro" id="IPR018077">
    <property type="entry name" value="Glyco_hydro_fam25_subgr"/>
</dbReference>
<dbReference type="PANTHER" id="PTHR34135:SF2">
    <property type="entry name" value="LYSOZYME"/>
    <property type="match status" value="1"/>
</dbReference>
<comment type="caution">
    <text evidence="15">The sequence shown here is derived from an EMBL/GenBank/DDBJ whole genome shotgun (WGS) entry which is preliminary data.</text>
</comment>
<evidence type="ECO:0000256" key="2">
    <source>
        <dbReference type="ARBA" id="ARBA00004613"/>
    </source>
</evidence>
<comment type="similarity">
    <text evidence="3">Belongs to the glycosyl hydrolase 25 family.</text>
</comment>
<dbReference type="GO" id="GO:0031640">
    <property type="term" value="P:killing of cells of another organism"/>
    <property type="evidence" value="ECO:0007669"/>
    <property type="project" value="UniProtKB-KW"/>
</dbReference>
<dbReference type="CDD" id="cd06412">
    <property type="entry name" value="GH25_CH-type"/>
    <property type="match status" value="1"/>
</dbReference>
<dbReference type="SMART" id="SM00641">
    <property type="entry name" value="Glyco_25"/>
    <property type="match status" value="1"/>
</dbReference>
<keyword evidence="8 15" id="KW-0378">Hydrolase</keyword>
<evidence type="ECO:0000256" key="5">
    <source>
        <dbReference type="ARBA" id="ARBA00022525"/>
    </source>
</evidence>